<dbReference type="GO" id="GO:0051010">
    <property type="term" value="F:microtubule plus-end binding"/>
    <property type="evidence" value="ECO:0007669"/>
    <property type="project" value="TreeGrafter"/>
</dbReference>
<dbReference type="CDD" id="cd01789">
    <property type="entry name" value="Ubl_TBCB"/>
    <property type="match status" value="1"/>
</dbReference>
<evidence type="ECO:0000256" key="1">
    <source>
        <dbReference type="ARBA" id="ARBA00004496"/>
    </source>
</evidence>
<dbReference type="Pfam" id="PF14560">
    <property type="entry name" value="Ubiquitin_2"/>
    <property type="match status" value="1"/>
</dbReference>
<accession>R7UM96</accession>
<dbReference type="Pfam" id="PF01302">
    <property type="entry name" value="CAP_GLY"/>
    <property type="match status" value="1"/>
</dbReference>
<dbReference type="InterPro" id="IPR029071">
    <property type="entry name" value="Ubiquitin-like_domsf"/>
</dbReference>
<evidence type="ECO:0000313" key="7">
    <source>
        <dbReference type="EMBL" id="ELU07644.1"/>
    </source>
</evidence>
<evidence type="ECO:0000313" key="8">
    <source>
        <dbReference type="EnsemblMetazoa" id="CapteP180954"/>
    </source>
</evidence>
<dbReference type="GO" id="GO:0005829">
    <property type="term" value="C:cytosol"/>
    <property type="evidence" value="ECO:0007669"/>
    <property type="project" value="UniProtKB-ARBA"/>
</dbReference>
<dbReference type="InterPro" id="IPR045172">
    <property type="entry name" value="TBCB_Ubl"/>
</dbReference>
<dbReference type="EMBL" id="AMQN01006997">
    <property type="status" value="NOT_ANNOTATED_CDS"/>
    <property type="molecule type" value="Genomic_DNA"/>
</dbReference>
<protein>
    <recommendedName>
        <fullName evidence="6">CAP-Gly domain-containing protein</fullName>
    </recommendedName>
</protein>
<dbReference type="Proteomes" id="UP000014760">
    <property type="component" value="Unassembled WGS sequence"/>
</dbReference>
<dbReference type="GO" id="GO:0035371">
    <property type="term" value="C:microtubule plus-end"/>
    <property type="evidence" value="ECO:0007669"/>
    <property type="project" value="TreeGrafter"/>
</dbReference>
<dbReference type="InterPro" id="IPR036859">
    <property type="entry name" value="CAP-Gly_dom_sf"/>
</dbReference>
<feature type="region of interest" description="Disordered" evidence="5">
    <location>
        <begin position="135"/>
        <end position="158"/>
    </location>
</feature>
<dbReference type="PANTHER" id="PTHR18916:SF85">
    <property type="entry name" value="TUBULIN-FOLDING COFACTOR B"/>
    <property type="match status" value="1"/>
</dbReference>
<gene>
    <name evidence="7" type="ORF">CAPTEDRAFT_180954</name>
</gene>
<dbReference type="GO" id="GO:0031122">
    <property type="term" value="P:cytoplasmic microtubule organization"/>
    <property type="evidence" value="ECO:0007669"/>
    <property type="project" value="TreeGrafter"/>
</dbReference>
<dbReference type="AlphaFoldDB" id="R7UM96"/>
<evidence type="ECO:0000259" key="6">
    <source>
        <dbReference type="PROSITE" id="PS50245"/>
    </source>
</evidence>
<reference evidence="8" key="3">
    <citation type="submission" date="2015-06" db="UniProtKB">
        <authorList>
            <consortium name="EnsemblMetazoa"/>
        </authorList>
    </citation>
    <scope>IDENTIFICATION</scope>
</reference>
<dbReference type="HOGENOM" id="CLU_067577_2_0_1"/>
<dbReference type="GO" id="GO:0007021">
    <property type="term" value="P:tubulin complex assembly"/>
    <property type="evidence" value="ECO:0007669"/>
    <property type="project" value="InterPro"/>
</dbReference>
<dbReference type="OrthoDB" id="5295208at2759"/>
<evidence type="ECO:0000256" key="4">
    <source>
        <dbReference type="ARBA" id="ARBA00025779"/>
    </source>
</evidence>
<dbReference type="PROSITE" id="PS00845">
    <property type="entry name" value="CAP_GLY_1"/>
    <property type="match status" value="1"/>
</dbReference>
<name>R7UM96_CAPTE</name>
<dbReference type="SUPFAM" id="SSF74924">
    <property type="entry name" value="Cap-Gly domain"/>
    <property type="match status" value="1"/>
</dbReference>
<dbReference type="GO" id="GO:0007023">
    <property type="term" value="P:post-chaperonin tubulin folding pathway"/>
    <property type="evidence" value="ECO:0007669"/>
    <property type="project" value="InterPro"/>
</dbReference>
<dbReference type="FunCoup" id="R7UM96">
    <property type="interactions" value="1226"/>
</dbReference>
<dbReference type="InterPro" id="IPR000938">
    <property type="entry name" value="CAP-Gly_domain"/>
</dbReference>
<comment type="similarity">
    <text evidence="4">Belongs to the TBCB family.</text>
</comment>
<proteinExistence type="inferred from homology"/>
<dbReference type="Gene3D" id="3.10.20.90">
    <property type="entry name" value="Phosphatidylinositol 3-kinase Catalytic Subunit, Chain A, domain 1"/>
    <property type="match status" value="1"/>
</dbReference>
<dbReference type="GO" id="GO:0005634">
    <property type="term" value="C:nucleus"/>
    <property type="evidence" value="ECO:0007669"/>
    <property type="project" value="TreeGrafter"/>
</dbReference>
<dbReference type="EnsemblMetazoa" id="CapteT180954">
    <property type="protein sequence ID" value="CapteP180954"/>
    <property type="gene ID" value="CapteG180954"/>
</dbReference>
<feature type="domain" description="CAP-Gly" evidence="6">
    <location>
        <begin position="186"/>
        <end position="228"/>
    </location>
</feature>
<dbReference type="GO" id="GO:0005938">
    <property type="term" value="C:cell cortex"/>
    <property type="evidence" value="ECO:0007669"/>
    <property type="project" value="TreeGrafter"/>
</dbReference>
<dbReference type="PANTHER" id="PTHR18916">
    <property type="entry name" value="DYNACTIN 1-RELATED MICROTUBULE-BINDING"/>
    <property type="match status" value="1"/>
</dbReference>
<dbReference type="PROSITE" id="PS50245">
    <property type="entry name" value="CAP_GLY_2"/>
    <property type="match status" value="1"/>
</dbReference>
<organism evidence="7">
    <name type="scientific">Capitella teleta</name>
    <name type="common">Polychaete worm</name>
    <dbReference type="NCBI Taxonomy" id="283909"/>
    <lineage>
        <taxon>Eukaryota</taxon>
        <taxon>Metazoa</taxon>
        <taxon>Spiralia</taxon>
        <taxon>Lophotrochozoa</taxon>
        <taxon>Annelida</taxon>
        <taxon>Polychaeta</taxon>
        <taxon>Sedentaria</taxon>
        <taxon>Scolecida</taxon>
        <taxon>Capitellidae</taxon>
        <taxon>Capitella</taxon>
    </lineage>
</organism>
<dbReference type="GO" id="GO:0043014">
    <property type="term" value="F:alpha-tubulin binding"/>
    <property type="evidence" value="ECO:0007669"/>
    <property type="project" value="InterPro"/>
</dbReference>
<dbReference type="Gene3D" id="2.30.30.190">
    <property type="entry name" value="CAP Gly-rich-like domain"/>
    <property type="match status" value="1"/>
</dbReference>
<evidence type="ECO:0000313" key="9">
    <source>
        <dbReference type="Proteomes" id="UP000014760"/>
    </source>
</evidence>
<keyword evidence="2" id="KW-0963">Cytoplasm</keyword>
<evidence type="ECO:0000256" key="2">
    <source>
        <dbReference type="ARBA" id="ARBA00022490"/>
    </source>
</evidence>
<dbReference type="OMA" id="DQYEQRT"/>
<dbReference type="InterPro" id="IPR000626">
    <property type="entry name" value="Ubiquitin-like_dom"/>
</dbReference>
<dbReference type="SUPFAM" id="SSF54236">
    <property type="entry name" value="Ubiquitin-like"/>
    <property type="match status" value="1"/>
</dbReference>
<keyword evidence="3" id="KW-0143">Chaperone</keyword>
<dbReference type="FunFam" id="2.30.30.190:FF:000013">
    <property type="entry name" value="Tubulin-folding cofactor B"/>
    <property type="match status" value="1"/>
</dbReference>
<reference evidence="9" key="1">
    <citation type="submission" date="2012-12" db="EMBL/GenBank/DDBJ databases">
        <authorList>
            <person name="Hellsten U."/>
            <person name="Grimwood J."/>
            <person name="Chapman J.A."/>
            <person name="Shapiro H."/>
            <person name="Aerts A."/>
            <person name="Otillar R.P."/>
            <person name="Terry A.Y."/>
            <person name="Boore J.L."/>
            <person name="Simakov O."/>
            <person name="Marletaz F."/>
            <person name="Cho S.-J."/>
            <person name="Edsinger-Gonzales E."/>
            <person name="Havlak P."/>
            <person name="Kuo D.-H."/>
            <person name="Larsson T."/>
            <person name="Lv J."/>
            <person name="Arendt D."/>
            <person name="Savage R."/>
            <person name="Osoegawa K."/>
            <person name="de Jong P."/>
            <person name="Lindberg D.R."/>
            <person name="Seaver E.C."/>
            <person name="Weisblat D.A."/>
            <person name="Putnam N.H."/>
            <person name="Grigoriev I.V."/>
            <person name="Rokhsar D.S."/>
        </authorList>
    </citation>
    <scope>NUCLEOTIDE SEQUENCE</scope>
    <source>
        <strain evidence="9">I ESC-2004</strain>
    </source>
</reference>
<evidence type="ECO:0000256" key="3">
    <source>
        <dbReference type="ARBA" id="ARBA00023186"/>
    </source>
</evidence>
<comment type="subcellular location">
    <subcellularLocation>
        <location evidence="1">Cytoplasm</location>
    </subcellularLocation>
</comment>
<dbReference type="EMBL" id="KB299712">
    <property type="protein sequence ID" value="ELU07644.1"/>
    <property type="molecule type" value="Genomic_DNA"/>
</dbReference>
<keyword evidence="9" id="KW-1185">Reference proteome</keyword>
<evidence type="ECO:0000256" key="5">
    <source>
        <dbReference type="SAM" id="MobiDB-lite"/>
    </source>
</evidence>
<reference evidence="7 9" key="2">
    <citation type="journal article" date="2013" name="Nature">
        <title>Insights into bilaterian evolution from three spiralian genomes.</title>
        <authorList>
            <person name="Simakov O."/>
            <person name="Marletaz F."/>
            <person name="Cho S.J."/>
            <person name="Edsinger-Gonzales E."/>
            <person name="Havlak P."/>
            <person name="Hellsten U."/>
            <person name="Kuo D.H."/>
            <person name="Larsson T."/>
            <person name="Lv J."/>
            <person name="Arendt D."/>
            <person name="Savage R."/>
            <person name="Osoegawa K."/>
            <person name="de Jong P."/>
            <person name="Grimwood J."/>
            <person name="Chapman J.A."/>
            <person name="Shapiro H."/>
            <person name="Aerts A."/>
            <person name="Otillar R.P."/>
            <person name="Terry A.Y."/>
            <person name="Boore J.L."/>
            <person name="Grigoriev I.V."/>
            <person name="Lindberg D.R."/>
            <person name="Seaver E.C."/>
            <person name="Weisblat D.A."/>
            <person name="Putnam N.H."/>
            <person name="Rokhsar D.S."/>
        </authorList>
    </citation>
    <scope>NUCLEOTIDE SEQUENCE</scope>
    <source>
        <strain evidence="7 9">I ESC-2004</strain>
    </source>
</reference>
<dbReference type="SMART" id="SM01052">
    <property type="entry name" value="CAP_GLY"/>
    <property type="match status" value="1"/>
</dbReference>
<dbReference type="STRING" id="283909.R7UM96"/>
<sequence>MSEYTVISNPILSIKVSSSISSFVSEKRYQKDLTIAALKGKLELITGASAASMKLEVYNNDDKLVCVLNDNEALLGSYQIDDGMRIHAVDTVGKVGEFEDLSKVEKFELAEDEYAKRTDSVRAFKERMKMGQFREVDPEEQKRIDEEKQRKKDEEAKKAASLTIGSRCEVRVEKQPIKRGTIKYVGETDFKPGLWVGVQYDEPMGKNDGSVKGRRYFECPAKYGGFIKPSQVTAGDFPELGLEDDDLEM</sequence>